<sequence>MAACWRAWAAGDEDAAETAYAAFLPGALFGMQSLEHLAAYGKRVFGLRAGIAIHDRAPALRPGEAGLRLAARWAGA</sequence>
<name>A0A017HNX1_9RHOB</name>
<evidence type="ECO:0000313" key="2">
    <source>
        <dbReference type="Proteomes" id="UP000019666"/>
    </source>
</evidence>
<evidence type="ECO:0000313" key="1">
    <source>
        <dbReference type="EMBL" id="EYD76197.1"/>
    </source>
</evidence>
<dbReference type="STRING" id="442562.Rumeso_02204"/>
<keyword evidence="2" id="KW-1185">Reference proteome</keyword>
<dbReference type="Proteomes" id="UP000019666">
    <property type="component" value="Unassembled WGS sequence"/>
</dbReference>
<proteinExistence type="predicted"/>
<accession>A0A017HNX1</accession>
<protein>
    <submittedName>
        <fullName evidence="1">Dihydrodipicolinate synthetase</fullName>
    </submittedName>
</protein>
<organism evidence="1 2">
    <name type="scientific">Rubellimicrobium mesophilum DSM 19309</name>
    <dbReference type="NCBI Taxonomy" id="442562"/>
    <lineage>
        <taxon>Bacteria</taxon>
        <taxon>Pseudomonadati</taxon>
        <taxon>Pseudomonadota</taxon>
        <taxon>Alphaproteobacteria</taxon>
        <taxon>Rhodobacterales</taxon>
        <taxon>Roseobacteraceae</taxon>
        <taxon>Rubellimicrobium</taxon>
    </lineage>
</organism>
<dbReference type="EMBL" id="AOSK01000055">
    <property type="protein sequence ID" value="EYD76197.1"/>
    <property type="molecule type" value="Genomic_DNA"/>
</dbReference>
<dbReference type="HOGENOM" id="CLU_2652217_0_0_5"/>
<comment type="caution">
    <text evidence="1">The sequence shown here is derived from an EMBL/GenBank/DDBJ whole genome shotgun (WGS) entry which is preliminary data.</text>
</comment>
<reference evidence="1 2" key="1">
    <citation type="submission" date="2013-02" db="EMBL/GenBank/DDBJ databases">
        <authorList>
            <person name="Fiebig A."/>
            <person name="Goeker M."/>
            <person name="Klenk H.-P.P."/>
        </authorList>
    </citation>
    <scope>NUCLEOTIDE SEQUENCE [LARGE SCALE GENOMIC DNA]</scope>
    <source>
        <strain evidence="1 2">DSM 19309</strain>
    </source>
</reference>
<dbReference type="AlphaFoldDB" id="A0A017HNX1"/>
<gene>
    <name evidence="1" type="ORF">Rumeso_02204</name>
</gene>